<evidence type="ECO:0008006" key="5">
    <source>
        <dbReference type="Google" id="ProtNLM"/>
    </source>
</evidence>
<dbReference type="OrthoDB" id="9899285at2"/>
<gene>
    <name evidence="1" type="ordered locus">KQS_01410</name>
    <name evidence="2" type="ordered locus">KQS_04950</name>
    <name evidence="3" type="ordered locus">KQS_05130</name>
</gene>
<organism evidence="2 4">
    <name type="scientific">Flavobacterium indicum (strain DSM 17447 / CIP 109464 / GPTSA100-9)</name>
    <dbReference type="NCBI Taxonomy" id="1094466"/>
    <lineage>
        <taxon>Bacteria</taxon>
        <taxon>Pseudomonadati</taxon>
        <taxon>Bacteroidota</taxon>
        <taxon>Flavobacteriia</taxon>
        <taxon>Flavobacteriales</taxon>
        <taxon>Flavobacteriaceae</taxon>
        <taxon>Flavobacterium</taxon>
    </lineage>
</organism>
<sequence length="112" mass="13020">MKLKIYIPLIIIMILFSSCDEKLKIKVTENKDIKIERYTISTITSGHRFCDITNKRWNKTERIYEADWGAGTDSLYIKNDSILIKADIENAVIYDLAAIKFGYKIVLIDIEK</sequence>
<protein>
    <recommendedName>
        <fullName evidence="5">Lipoprotein</fullName>
    </recommendedName>
</protein>
<reference evidence="4" key="2">
    <citation type="submission" date="2012-03" db="EMBL/GenBank/DDBJ databases">
        <title>Complete genome sequence of Flavobacterium indicum GPTSA100-9T, isolated from warm spring water.</title>
        <authorList>
            <person name="Barbier P."/>
            <person name="Houel A."/>
            <person name="Loux V."/>
            <person name="Poulain J."/>
            <person name="Bernardet J.-F."/>
            <person name="Touchon M."/>
            <person name="Duchaud E."/>
        </authorList>
    </citation>
    <scope>NUCLEOTIDE SEQUENCE [LARGE SCALE GENOMIC DNA]</scope>
    <source>
        <strain evidence="4">DSM 17447 / CIP 109464 / GPTSA100-9</strain>
    </source>
</reference>
<reference evidence="2 4" key="1">
    <citation type="journal article" date="2012" name="J. Bacteriol.">
        <title>Complete Genome Sequence of Flavobacterium indicum GPSTA100-9T, Isolated from Warm Spring Water.</title>
        <authorList>
            <person name="Barbier P."/>
            <person name="Houel A."/>
            <person name="Loux V."/>
            <person name="Poulain J."/>
            <person name="Bernardet J.F."/>
            <person name="Touchon M."/>
            <person name="Duchaud E."/>
        </authorList>
    </citation>
    <scope>NUCLEOTIDE SEQUENCE [LARGE SCALE GENOMIC DNA]</scope>
    <source>
        <strain evidence="4">DSM 17447 / CIP 109464 / GPTSA100-9</strain>
        <strain evidence="2">GPTSA100-9</strain>
    </source>
</reference>
<dbReference type="RefSeq" id="WP_014387421.1">
    <property type="nucleotide sequence ID" value="NC_017025.1"/>
</dbReference>
<keyword evidence="4" id="KW-1185">Reference proteome</keyword>
<name>H8XUH3_FLAIG</name>
<accession>H8XUH3</accession>
<evidence type="ECO:0000313" key="4">
    <source>
        <dbReference type="Proteomes" id="UP000007599"/>
    </source>
</evidence>
<evidence type="ECO:0000313" key="1">
    <source>
        <dbReference type="EMBL" id="CCG52277.1"/>
    </source>
</evidence>
<evidence type="ECO:0000313" key="3">
    <source>
        <dbReference type="EMBL" id="CCG52992.1"/>
    </source>
</evidence>
<dbReference type="EMBL" id="HE774682">
    <property type="protein sequence ID" value="CCG52956.1"/>
    <property type="molecule type" value="Genomic_DNA"/>
</dbReference>
<dbReference type="PATRIC" id="fig|1094466.5.peg.1006"/>
<dbReference type="KEGG" id="fin:KQS_01410"/>
<dbReference type="EMBL" id="HE774682">
    <property type="protein sequence ID" value="CCG52992.1"/>
    <property type="molecule type" value="Genomic_DNA"/>
</dbReference>
<evidence type="ECO:0000313" key="2">
    <source>
        <dbReference type="EMBL" id="CCG52956.1"/>
    </source>
</evidence>
<dbReference type="KEGG" id="fin:KQS_05130"/>
<dbReference type="PROSITE" id="PS51257">
    <property type="entry name" value="PROKAR_LIPOPROTEIN"/>
    <property type="match status" value="1"/>
</dbReference>
<dbReference type="Proteomes" id="UP000007599">
    <property type="component" value="Chromosome I"/>
</dbReference>
<dbReference type="STRING" id="1094466.KQS_01410"/>
<dbReference type="KEGG" id="fin:KQS_04950"/>
<dbReference type="EMBL" id="HE774682">
    <property type="protein sequence ID" value="CCG52277.1"/>
    <property type="molecule type" value="Genomic_DNA"/>
</dbReference>
<dbReference type="HOGENOM" id="CLU_2142205_0_0_10"/>
<proteinExistence type="predicted"/>
<dbReference type="AlphaFoldDB" id="H8XUH3"/>